<dbReference type="OrthoDB" id="8068377at2759"/>
<reference evidence="3" key="1">
    <citation type="submission" date="2025-08" db="UniProtKB">
        <authorList>
            <consortium name="RefSeq"/>
        </authorList>
    </citation>
    <scope>IDENTIFICATION</scope>
    <source>
        <strain evidence="3">15085-1641.00</strain>
        <tissue evidence="3">Whole body</tissue>
    </source>
</reference>
<dbReference type="AlphaFoldDB" id="A0A6J1LIL6"/>
<feature type="region of interest" description="Disordered" evidence="1">
    <location>
        <begin position="141"/>
        <end position="174"/>
    </location>
</feature>
<proteinExistence type="predicted"/>
<dbReference type="KEGG" id="dhe:111594208"/>
<sequence length="241" mass="25744">MSHVPSATSGLTQLTAPAGHATPTHLQQLNKLQQLYPPPSFGHPALPIAGVTLMPQLCHPILHQNLGASLYPAPPNGIKQEYGCQDVSSLSAAAAAAAATSSASAVAAAQAAALASLRGGPQQPDDPDMALNLEPEIILQTPPDVNPAQQQQHHFNAHQQQQQQQHHLQQQQQQHCNMFQHMAPQAHMQHMRAAPLPPPPTVALPPPPPPSSSTTHQQQPQPPPPPPPQQQQQQQLQQHAQ</sequence>
<feature type="compositionally biased region" description="Pro residues" evidence="1">
    <location>
        <begin position="195"/>
        <end position="211"/>
    </location>
</feature>
<evidence type="ECO:0000313" key="2">
    <source>
        <dbReference type="Proteomes" id="UP000504633"/>
    </source>
</evidence>
<dbReference type="OMA" id="QHHLTDH"/>
<evidence type="ECO:0000313" key="3">
    <source>
        <dbReference type="RefSeq" id="XP_023163174.1"/>
    </source>
</evidence>
<keyword evidence="2" id="KW-1185">Reference proteome</keyword>
<dbReference type="GeneID" id="111594208"/>
<dbReference type="Proteomes" id="UP000504633">
    <property type="component" value="Unplaced"/>
</dbReference>
<evidence type="ECO:0000256" key="1">
    <source>
        <dbReference type="SAM" id="MobiDB-lite"/>
    </source>
</evidence>
<protein>
    <submittedName>
        <fullName evidence="3">Homeobox protein B-H2-like</fullName>
    </submittedName>
</protein>
<organism evidence="2 3">
    <name type="scientific">Drosophila hydei</name>
    <name type="common">Fruit fly</name>
    <dbReference type="NCBI Taxonomy" id="7224"/>
    <lineage>
        <taxon>Eukaryota</taxon>
        <taxon>Metazoa</taxon>
        <taxon>Ecdysozoa</taxon>
        <taxon>Arthropoda</taxon>
        <taxon>Hexapoda</taxon>
        <taxon>Insecta</taxon>
        <taxon>Pterygota</taxon>
        <taxon>Neoptera</taxon>
        <taxon>Endopterygota</taxon>
        <taxon>Diptera</taxon>
        <taxon>Brachycera</taxon>
        <taxon>Muscomorpha</taxon>
        <taxon>Ephydroidea</taxon>
        <taxon>Drosophilidae</taxon>
        <taxon>Drosophila</taxon>
    </lineage>
</organism>
<feature type="compositionally biased region" description="Low complexity" evidence="1">
    <location>
        <begin position="149"/>
        <end position="174"/>
    </location>
</feature>
<dbReference type="RefSeq" id="XP_023163174.1">
    <property type="nucleotide sequence ID" value="XM_023307406.2"/>
</dbReference>
<feature type="compositionally biased region" description="Pro residues" evidence="1">
    <location>
        <begin position="220"/>
        <end position="229"/>
    </location>
</feature>
<name>A0A6J1LIL6_DROHY</name>
<feature type="region of interest" description="Disordered" evidence="1">
    <location>
        <begin position="186"/>
        <end position="241"/>
    </location>
</feature>
<gene>
    <name evidence="3" type="primary">LOC111594208</name>
</gene>
<feature type="compositionally biased region" description="Low complexity" evidence="1">
    <location>
        <begin position="230"/>
        <end position="241"/>
    </location>
</feature>
<accession>A0A6J1LIL6</accession>